<evidence type="ECO:0000313" key="2">
    <source>
        <dbReference type="Proteomes" id="UP001560045"/>
    </source>
</evidence>
<accession>A0ABV3XDG3</accession>
<evidence type="ECO:0008006" key="3">
    <source>
        <dbReference type="Google" id="ProtNLM"/>
    </source>
</evidence>
<name>A0ABV3XDG3_9ACTN</name>
<dbReference type="EMBL" id="JBFNXQ010000023">
    <property type="protein sequence ID" value="MEX5718598.1"/>
    <property type="molecule type" value="Genomic_DNA"/>
</dbReference>
<evidence type="ECO:0000313" key="1">
    <source>
        <dbReference type="EMBL" id="MEX5718598.1"/>
    </source>
</evidence>
<gene>
    <name evidence="1" type="ORF">ABQ292_09505</name>
</gene>
<dbReference type="RefSeq" id="WP_369205614.1">
    <property type="nucleotide sequence ID" value="NZ_JBFNXQ010000023.1"/>
</dbReference>
<comment type="caution">
    <text evidence="1">The sequence shown here is derived from an EMBL/GenBank/DDBJ whole genome shotgun (WGS) entry which is preliminary data.</text>
</comment>
<protein>
    <recommendedName>
        <fullName evidence="3">DUF4019 domain-containing protein</fullName>
    </recommendedName>
</protein>
<proteinExistence type="predicted"/>
<dbReference type="Proteomes" id="UP001560045">
    <property type="component" value="Unassembled WGS sequence"/>
</dbReference>
<sequence length="129" mass="14193">MVAVVAVVTGIVTHRALTSWPDSPEEVAEAFLAANQRHDREASWELLCHSERLRFGALADWIWTQEAAVAVVGPLDDGLTITVGEARPDGRSSPQSYVVDVQLARADERHRLEVLVMEEDGGFRACGQR</sequence>
<organism evidence="1 2">
    <name type="scientific">Geodermatophilus maliterrae</name>
    <dbReference type="NCBI Taxonomy" id="3162531"/>
    <lineage>
        <taxon>Bacteria</taxon>
        <taxon>Bacillati</taxon>
        <taxon>Actinomycetota</taxon>
        <taxon>Actinomycetes</taxon>
        <taxon>Geodermatophilales</taxon>
        <taxon>Geodermatophilaceae</taxon>
        <taxon>Geodermatophilus</taxon>
    </lineage>
</organism>
<reference evidence="1 2" key="1">
    <citation type="submission" date="2024-06" db="EMBL/GenBank/DDBJ databases">
        <title>Draft genome sequence of Geodermatophilus badlandi, a novel member of the Geodermatophilaceae isolated from badland sedimentary rocks in the Red desert, Wyoming, USA.</title>
        <authorList>
            <person name="Ben Tekaya S."/>
            <person name="Nouioui I."/>
            <person name="Flores G.M."/>
            <person name="Shaal M.N."/>
            <person name="Bredoire F."/>
            <person name="Basile F."/>
            <person name="Van Diepen L."/>
            <person name="Ward N.L."/>
        </authorList>
    </citation>
    <scope>NUCLEOTIDE SEQUENCE [LARGE SCALE GENOMIC DNA]</scope>
    <source>
        <strain evidence="1 2">WL48A</strain>
    </source>
</reference>
<keyword evidence="2" id="KW-1185">Reference proteome</keyword>